<evidence type="ECO:0000256" key="1">
    <source>
        <dbReference type="ARBA" id="ARBA00022801"/>
    </source>
</evidence>
<dbReference type="SUPFAM" id="SSF52499">
    <property type="entry name" value="Isochorismatase-like hydrolases"/>
    <property type="match status" value="1"/>
</dbReference>
<sequence length="219" mass="23932">MHRIDLPDWAVERGKGYNTFDRIDPARTAFVVVDMQSVFVAEDEVFGNEHARDVMAPINLLAKAMRDAGARVIWTRQTVGDAPHVAMPEWQYDMSDPFVLRAVEALQAGADSQGIHPVMAKGHDDLVLDKFRYGAFSCPAGALAKVLELHGIEMLVLVGTLTNVCVESTAREGNMRGYKVIVVADACAAVTDAEHNAALLNLRLNFADVKTTDEVLALL</sequence>
<evidence type="ECO:0000313" key="4">
    <source>
        <dbReference type="Proteomes" id="UP000605099"/>
    </source>
</evidence>
<reference evidence="4" key="1">
    <citation type="journal article" date="2019" name="Int. J. Syst. Evol. Microbiol.">
        <title>The Global Catalogue of Microorganisms (GCM) 10K type strain sequencing project: providing services to taxonomists for standard genome sequencing and annotation.</title>
        <authorList>
            <consortium name="The Broad Institute Genomics Platform"/>
            <consortium name="The Broad Institute Genome Sequencing Center for Infectious Disease"/>
            <person name="Wu L."/>
            <person name="Ma J."/>
        </authorList>
    </citation>
    <scope>NUCLEOTIDE SEQUENCE [LARGE SCALE GENOMIC DNA]</scope>
    <source>
        <strain evidence="4">CGMCC 1.6784</strain>
    </source>
</reference>
<dbReference type="Pfam" id="PF00857">
    <property type="entry name" value="Isochorismatase"/>
    <property type="match status" value="1"/>
</dbReference>
<keyword evidence="1 3" id="KW-0378">Hydrolase</keyword>
<dbReference type="RefSeq" id="WP_188819499.1">
    <property type="nucleotide sequence ID" value="NZ_BMLK01000008.1"/>
</dbReference>
<keyword evidence="4" id="KW-1185">Reference proteome</keyword>
<dbReference type="EMBL" id="BMLK01000008">
    <property type="protein sequence ID" value="GGN49171.1"/>
    <property type="molecule type" value="Genomic_DNA"/>
</dbReference>
<protein>
    <submittedName>
        <fullName evidence="3">Hydrolase</fullName>
    </submittedName>
</protein>
<dbReference type="PANTHER" id="PTHR43540:SF6">
    <property type="entry name" value="ISOCHORISMATASE-LIKE DOMAIN-CONTAINING PROTEIN"/>
    <property type="match status" value="1"/>
</dbReference>
<dbReference type="GO" id="GO:0016787">
    <property type="term" value="F:hydrolase activity"/>
    <property type="evidence" value="ECO:0007669"/>
    <property type="project" value="UniProtKB-KW"/>
</dbReference>
<dbReference type="CDD" id="cd00431">
    <property type="entry name" value="cysteine_hydrolases"/>
    <property type="match status" value="1"/>
</dbReference>
<name>A0ABQ2JNU7_9SPHN</name>
<gene>
    <name evidence="3" type="ORF">GCM10011349_19510</name>
</gene>
<proteinExistence type="predicted"/>
<dbReference type="InterPro" id="IPR036380">
    <property type="entry name" value="Isochorismatase-like_sf"/>
</dbReference>
<dbReference type="PANTHER" id="PTHR43540">
    <property type="entry name" value="PEROXYUREIDOACRYLATE/UREIDOACRYLATE AMIDOHYDROLASE-RELATED"/>
    <property type="match status" value="1"/>
</dbReference>
<dbReference type="Gene3D" id="3.40.50.850">
    <property type="entry name" value="Isochorismatase-like"/>
    <property type="match status" value="1"/>
</dbReference>
<dbReference type="Proteomes" id="UP000605099">
    <property type="component" value="Unassembled WGS sequence"/>
</dbReference>
<evidence type="ECO:0000259" key="2">
    <source>
        <dbReference type="Pfam" id="PF00857"/>
    </source>
</evidence>
<evidence type="ECO:0000313" key="3">
    <source>
        <dbReference type="EMBL" id="GGN49171.1"/>
    </source>
</evidence>
<dbReference type="InterPro" id="IPR000868">
    <property type="entry name" value="Isochorismatase-like_dom"/>
</dbReference>
<comment type="caution">
    <text evidence="3">The sequence shown here is derived from an EMBL/GenBank/DDBJ whole genome shotgun (WGS) entry which is preliminary data.</text>
</comment>
<accession>A0ABQ2JNU7</accession>
<dbReference type="InterPro" id="IPR050272">
    <property type="entry name" value="Isochorismatase-like_hydrls"/>
</dbReference>
<organism evidence="3 4">
    <name type="scientific">Novosphingobium indicum</name>
    <dbReference type="NCBI Taxonomy" id="462949"/>
    <lineage>
        <taxon>Bacteria</taxon>
        <taxon>Pseudomonadati</taxon>
        <taxon>Pseudomonadota</taxon>
        <taxon>Alphaproteobacteria</taxon>
        <taxon>Sphingomonadales</taxon>
        <taxon>Sphingomonadaceae</taxon>
        <taxon>Novosphingobium</taxon>
    </lineage>
</organism>
<feature type="domain" description="Isochorismatase-like" evidence="2">
    <location>
        <begin position="28"/>
        <end position="214"/>
    </location>
</feature>